<dbReference type="InterPro" id="IPR036951">
    <property type="entry name" value="ArAA_hydroxylase_sf"/>
</dbReference>
<dbReference type="PROSITE" id="PS00367">
    <property type="entry name" value="BH4_AAA_HYDROXYL_1"/>
    <property type="match status" value="1"/>
</dbReference>
<comment type="caution">
    <text evidence="9">The sequence shown here is derived from an EMBL/GenBank/DDBJ whole genome shotgun (WGS) entry which is preliminary data.</text>
</comment>
<feature type="binding site" evidence="7">
    <location>
        <position position="310"/>
    </location>
    <ligand>
        <name>Fe cation</name>
        <dbReference type="ChEBI" id="CHEBI:24875"/>
    </ligand>
</feature>
<dbReference type="GO" id="GO:0030424">
    <property type="term" value="C:axon"/>
    <property type="evidence" value="ECO:0007669"/>
    <property type="project" value="TreeGrafter"/>
</dbReference>
<feature type="domain" description="Biopterin-dependent aromatic amino acid hydroxylase family profile" evidence="8">
    <location>
        <begin position="125"/>
        <end position="347"/>
    </location>
</feature>
<evidence type="ECO:0000256" key="4">
    <source>
        <dbReference type="ARBA" id="ARBA00023002"/>
    </source>
</evidence>
<keyword evidence="4" id="KW-0560">Oxidoreductase</keyword>
<dbReference type="PROSITE" id="PS51410">
    <property type="entry name" value="BH4_AAA_HYDROXYL_2"/>
    <property type="match status" value="1"/>
</dbReference>
<evidence type="ECO:0000256" key="6">
    <source>
        <dbReference type="ARBA" id="ARBA00023033"/>
    </source>
</evidence>
<proteinExistence type="inferred from homology"/>
<evidence type="ECO:0000256" key="1">
    <source>
        <dbReference type="ARBA" id="ARBA00001954"/>
    </source>
</evidence>
<evidence type="ECO:0000256" key="5">
    <source>
        <dbReference type="ARBA" id="ARBA00023004"/>
    </source>
</evidence>
<dbReference type="AlphaFoldDB" id="A0A7J7K3R2"/>
<gene>
    <name evidence="9" type="ORF">EB796_008870</name>
</gene>
<dbReference type="GO" id="GO:0005506">
    <property type="term" value="F:iron ion binding"/>
    <property type="evidence" value="ECO:0007669"/>
    <property type="project" value="InterPro"/>
</dbReference>
<comment type="cofactor">
    <cofactor evidence="1 7">
        <name>Fe(2+)</name>
        <dbReference type="ChEBI" id="CHEBI:29033"/>
    </cofactor>
</comment>
<name>A0A7J7K3R2_BUGNE</name>
<evidence type="ECO:0000256" key="7">
    <source>
        <dbReference type="PIRSR" id="PIRSR601273-2"/>
    </source>
</evidence>
<dbReference type="InterPro" id="IPR019774">
    <property type="entry name" value="Aromatic-AA_hydroxylase_C"/>
</dbReference>
<dbReference type="Proteomes" id="UP000593567">
    <property type="component" value="Unassembled WGS sequence"/>
</dbReference>
<dbReference type="Pfam" id="PF00351">
    <property type="entry name" value="Biopterin_H"/>
    <property type="match status" value="1"/>
</dbReference>
<dbReference type="GO" id="GO:0043204">
    <property type="term" value="C:perikaryon"/>
    <property type="evidence" value="ECO:0007669"/>
    <property type="project" value="TreeGrafter"/>
</dbReference>
<sequence length="347" mass="39120">MATTEYSSNGLLEESLKKVVIKDSPQKNGAYIEQVEEKFYWACLVDVVDACSISNVCREFEERGVAIHHIESNSVPATPDESLHNGHTNGSALSSYKLLIQFEAAKIVADAIEVSLKKDKKVDKVCMIREDESANEESIWIPIHISDLDKCNHLITKFDPDLDQGHPGFDDLAYRQRRQEIADIAFAYKQGDPIPDVVYIPEEAEAWKRAYKTLKELFPTHASAAHIYNFELLEKENIYTPDRIPQLNEVSEFLKRHSGFTLRPVAGLVSARDFLSSLAFRVFQCTQYVRHYSKPDHSPEPDCIHELLGHVPMLADPDFAQFSQELGLISLGASDEDLTKLATVSIP</sequence>
<evidence type="ECO:0000256" key="2">
    <source>
        <dbReference type="ARBA" id="ARBA00009712"/>
    </source>
</evidence>
<evidence type="ECO:0000256" key="3">
    <source>
        <dbReference type="ARBA" id="ARBA00022723"/>
    </source>
</evidence>
<keyword evidence="5 7" id="KW-0408">Iron</keyword>
<dbReference type="Gene3D" id="1.10.800.10">
    <property type="entry name" value="Aromatic amino acid hydroxylase"/>
    <property type="match status" value="1"/>
</dbReference>
<dbReference type="PRINTS" id="PR00372">
    <property type="entry name" value="FYWHYDRXLASE"/>
</dbReference>
<dbReference type="EMBL" id="VXIV02001473">
    <property type="protein sequence ID" value="KAF6032825.1"/>
    <property type="molecule type" value="Genomic_DNA"/>
</dbReference>
<evidence type="ECO:0000313" key="9">
    <source>
        <dbReference type="EMBL" id="KAF6032825.1"/>
    </source>
</evidence>
<evidence type="ECO:0000313" key="10">
    <source>
        <dbReference type="Proteomes" id="UP000593567"/>
    </source>
</evidence>
<dbReference type="InterPro" id="IPR036329">
    <property type="entry name" value="Aro-AA_hydroxylase_C_sf"/>
</dbReference>
<keyword evidence="10" id="KW-1185">Reference proteome</keyword>
<evidence type="ECO:0000259" key="8">
    <source>
        <dbReference type="PROSITE" id="PS51410"/>
    </source>
</evidence>
<keyword evidence="3 7" id="KW-0479">Metal-binding</keyword>
<accession>A0A7J7K3R2</accession>
<comment type="similarity">
    <text evidence="2">Belongs to the biopterin-dependent aromatic amino acid hydroxylase family.</text>
</comment>
<dbReference type="InterPro" id="IPR001273">
    <property type="entry name" value="ArAA_hydroxylase"/>
</dbReference>
<feature type="binding site" evidence="7">
    <location>
        <position position="305"/>
    </location>
    <ligand>
        <name>Fe cation</name>
        <dbReference type="ChEBI" id="CHEBI:24875"/>
    </ligand>
</feature>
<dbReference type="OrthoDB" id="983542at2759"/>
<dbReference type="InterPro" id="IPR018301">
    <property type="entry name" value="ArAA_hydroxylase_Fe/CU_BS"/>
</dbReference>
<dbReference type="GO" id="GO:0009072">
    <property type="term" value="P:aromatic amino acid metabolic process"/>
    <property type="evidence" value="ECO:0007669"/>
    <property type="project" value="InterPro"/>
</dbReference>
<dbReference type="GO" id="GO:0004511">
    <property type="term" value="F:tyrosine 3-monooxygenase activity"/>
    <property type="evidence" value="ECO:0007669"/>
    <property type="project" value="TreeGrafter"/>
</dbReference>
<organism evidence="9 10">
    <name type="scientific">Bugula neritina</name>
    <name type="common">Brown bryozoan</name>
    <name type="synonym">Sertularia neritina</name>
    <dbReference type="NCBI Taxonomy" id="10212"/>
    <lineage>
        <taxon>Eukaryota</taxon>
        <taxon>Metazoa</taxon>
        <taxon>Spiralia</taxon>
        <taxon>Lophotrochozoa</taxon>
        <taxon>Bryozoa</taxon>
        <taxon>Gymnolaemata</taxon>
        <taxon>Cheilostomatida</taxon>
        <taxon>Flustrina</taxon>
        <taxon>Buguloidea</taxon>
        <taxon>Bugulidae</taxon>
        <taxon>Bugula</taxon>
    </lineage>
</organism>
<dbReference type="GO" id="GO:0005737">
    <property type="term" value="C:cytoplasm"/>
    <property type="evidence" value="ECO:0007669"/>
    <property type="project" value="TreeGrafter"/>
</dbReference>
<dbReference type="PANTHER" id="PTHR11473:SF15">
    <property type="entry name" value="TYROSINE 3-MONOOXYGENASE"/>
    <property type="match status" value="1"/>
</dbReference>
<keyword evidence="6" id="KW-0503">Monooxygenase</keyword>
<reference evidence="9" key="1">
    <citation type="submission" date="2020-06" db="EMBL/GenBank/DDBJ databases">
        <title>Draft genome of Bugula neritina, a colonial animal packing powerful symbionts and potential medicines.</title>
        <authorList>
            <person name="Rayko M."/>
        </authorList>
    </citation>
    <scope>NUCLEOTIDE SEQUENCE [LARGE SCALE GENOMIC DNA]</scope>
    <source>
        <strain evidence="9">Kwan_BN1</strain>
    </source>
</reference>
<dbReference type="SUPFAM" id="SSF56534">
    <property type="entry name" value="Aromatic aminoacid monoxygenases, catalytic and oligomerization domains"/>
    <property type="match status" value="1"/>
</dbReference>
<protein>
    <submittedName>
        <fullName evidence="9">TH</fullName>
    </submittedName>
</protein>
<dbReference type="PANTHER" id="PTHR11473">
    <property type="entry name" value="AROMATIC AMINO ACID HYDROXYLASE"/>
    <property type="match status" value="1"/>
</dbReference>